<evidence type="ECO:0000313" key="4">
    <source>
        <dbReference type="Proteomes" id="UP000179243"/>
    </source>
</evidence>
<keyword evidence="1" id="KW-0378">Hydrolase</keyword>
<dbReference type="NCBIfam" id="TIGR04183">
    <property type="entry name" value="Por_Secre_tail"/>
    <property type="match status" value="1"/>
</dbReference>
<proteinExistence type="predicted"/>
<dbReference type="AlphaFoldDB" id="A0A1F7F8H7"/>
<accession>A0A1F7F8H7</accession>
<dbReference type="GO" id="GO:0016787">
    <property type="term" value="F:hydrolase activity"/>
    <property type="evidence" value="ECO:0007669"/>
    <property type="project" value="UniProtKB-KW"/>
</dbReference>
<name>A0A1F7F8H7_UNCRA</name>
<evidence type="ECO:0000256" key="1">
    <source>
        <dbReference type="ARBA" id="ARBA00022801"/>
    </source>
</evidence>
<dbReference type="Proteomes" id="UP000179243">
    <property type="component" value="Unassembled WGS sequence"/>
</dbReference>
<protein>
    <recommendedName>
        <fullName evidence="2">Sialate O-acetylesterase domain-containing protein</fullName>
    </recommendedName>
</protein>
<feature type="domain" description="Sialate O-acetylesterase" evidence="2">
    <location>
        <begin position="194"/>
        <end position="359"/>
    </location>
</feature>
<sequence length="611" mass="67018">MAVSLFFLCWSVLPAQVVFSALPKDLQLYARDSDDSAVVEVAGTVLEAGYSEILVAIAREGQPHSSETQLLEYSGGAAPFSLKLKIHAELANYAVSVLLDNDTIAQADSVVCGDAFAITGQSNSICVLMDPKEGFAHWQNPWVRSFGDAMWRNEESTPSYVTDPLPMIADTFWGVAQSRSPGIPGSHCYVGVWGLRMAEVLMESAQVPIAVINGGRSGGQIELFVPDSTNPDTLFGNAGLFGRLKYRVGKARLAHKLKALFWNQGEADAGSDLRYQTYAATFDKLYQAWKDVFGFKHCYLFQLHPSGSGSSNNEVIREIQRRIPGQYADVAAIPEIGLTGHVLAHFTPSGYLQMGQWVGDLLAHDFYGSNKEGVVPPDVLRAWYRSEAHDEIVIEFSQPVIWQNDSLGRFLKDYFYLLDTSQIISEGVSDFYHTELHGDSMVVDSGYVLDRTRIVLRLKEASNASYVSYITNGIYHDADTVIPYDDGPCIKSTLGVGAFTFLEVPILNEAPATTTERQVENHDFSISASPNPFNPSTVITISGLNALHSDIFKGCAIGVYSIQGVLLRHFQISNTGNRAIVFDANGLTSGTYIIKAMGNGRVFTKRITLIK</sequence>
<dbReference type="InterPro" id="IPR026444">
    <property type="entry name" value="Secre_tail"/>
</dbReference>
<gene>
    <name evidence="3" type="ORF">A2519_06355</name>
</gene>
<evidence type="ECO:0000313" key="3">
    <source>
        <dbReference type="EMBL" id="OGK02965.1"/>
    </source>
</evidence>
<dbReference type="InterPro" id="IPR036514">
    <property type="entry name" value="SGNH_hydro_sf"/>
</dbReference>
<dbReference type="InterPro" id="IPR005181">
    <property type="entry name" value="SASA"/>
</dbReference>
<dbReference type="Gene3D" id="3.40.50.1110">
    <property type="entry name" value="SGNH hydrolase"/>
    <property type="match status" value="1"/>
</dbReference>
<dbReference type="Pfam" id="PF03629">
    <property type="entry name" value="SASA"/>
    <property type="match status" value="1"/>
</dbReference>
<organism evidence="3 4">
    <name type="scientific">Candidatus Raymondbacteria bacterium RIFOXYD12_FULL_49_13</name>
    <dbReference type="NCBI Taxonomy" id="1817890"/>
    <lineage>
        <taxon>Bacteria</taxon>
        <taxon>Raymondiibacteriota</taxon>
    </lineage>
</organism>
<dbReference type="SUPFAM" id="SSF52266">
    <property type="entry name" value="SGNH hydrolase"/>
    <property type="match status" value="1"/>
</dbReference>
<dbReference type="EMBL" id="MFYX01000099">
    <property type="protein sequence ID" value="OGK02965.1"/>
    <property type="molecule type" value="Genomic_DNA"/>
</dbReference>
<evidence type="ECO:0000259" key="2">
    <source>
        <dbReference type="Pfam" id="PF03629"/>
    </source>
</evidence>
<reference evidence="3 4" key="1">
    <citation type="journal article" date="2016" name="Nat. Commun.">
        <title>Thousands of microbial genomes shed light on interconnected biogeochemical processes in an aquifer system.</title>
        <authorList>
            <person name="Anantharaman K."/>
            <person name="Brown C.T."/>
            <person name="Hug L.A."/>
            <person name="Sharon I."/>
            <person name="Castelle C.J."/>
            <person name="Probst A.J."/>
            <person name="Thomas B.C."/>
            <person name="Singh A."/>
            <person name="Wilkins M.J."/>
            <person name="Karaoz U."/>
            <person name="Brodie E.L."/>
            <person name="Williams K.H."/>
            <person name="Hubbard S.S."/>
            <person name="Banfield J.F."/>
        </authorList>
    </citation>
    <scope>NUCLEOTIDE SEQUENCE [LARGE SCALE GENOMIC DNA]</scope>
</reference>
<comment type="caution">
    <text evidence="3">The sequence shown here is derived from an EMBL/GenBank/DDBJ whole genome shotgun (WGS) entry which is preliminary data.</text>
</comment>